<dbReference type="Proteomes" id="UP000078113">
    <property type="component" value="Unassembled WGS sequence"/>
</dbReference>
<keyword evidence="5" id="KW-0539">Nucleus</keyword>
<feature type="compositionally biased region" description="Acidic residues" evidence="6">
    <location>
        <begin position="940"/>
        <end position="993"/>
    </location>
</feature>
<evidence type="ECO:0000313" key="8">
    <source>
        <dbReference type="EMBL" id="KAE8267552.1"/>
    </source>
</evidence>
<dbReference type="PANTHER" id="PTHR47424">
    <property type="entry name" value="REGULATORY PROTEIN GAL4"/>
    <property type="match status" value="1"/>
</dbReference>
<dbReference type="PROSITE" id="PS00463">
    <property type="entry name" value="ZN2_CY6_FUNGAL_1"/>
    <property type="match status" value="1"/>
</dbReference>
<accession>A0A8X7T3I8</accession>
<dbReference type="InterPro" id="IPR036864">
    <property type="entry name" value="Zn2-C6_fun-type_DNA-bd_sf"/>
</dbReference>
<feature type="region of interest" description="Disordered" evidence="6">
    <location>
        <begin position="70"/>
        <end position="90"/>
    </location>
</feature>
<feature type="domain" description="Zn(2)-C6 fungal-type" evidence="7">
    <location>
        <begin position="29"/>
        <end position="63"/>
    </location>
</feature>
<name>A0A8X7T3I8_9BASI</name>
<dbReference type="GO" id="GO:0006351">
    <property type="term" value="P:DNA-templated transcription"/>
    <property type="evidence" value="ECO:0007669"/>
    <property type="project" value="InterPro"/>
</dbReference>
<dbReference type="AlphaFoldDB" id="A0A8X7T3I8"/>
<dbReference type="CDD" id="cd00067">
    <property type="entry name" value="GAL4"/>
    <property type="match status" value="1"/>
</dbReference>
<dbReference type="InterPro" id="IPR007219">
    <property type="entry name" value="XnlR_reg_dom"/>
</dbReference>
<evidence type="ECO:0000256" key="4">
    <source>
        <dbReference type="ARBA" id="ARBA00023163"/>
    </source>
</evidence>
<dbReference type="GO" id="GO:0008270">
    <property type="term" value="F:zinc ion binding"/>
    <property type="evidence" value="ECO:0007669"/>
    <property type="project" value="InterPro"/>
</dbReference>
<proteinExistence type="predicted"/>
<dbReference type="SMART" id="SM00066">
    <property type="entry name" value="GAL4"/>
    <property type="match status" value="1"/>
</dbReference>
<gene>
    <name evidence="8" type="ORF">A4X09_0g4795</name>
</gene>
<feature type="region of interest" description="Disordered" evidence="6">
    <location>
        <begin position="832"/>
        <end position="869"/>
    </location>
</feature>
<comment type="caution">
    <text evidence="8">The sequence shown here is derived from an EMBL/GenBank/DDBJ whole genome shotgun (WGS) entry which is preliminary data.</text>
</comment>
<keyword evidence="1" id="KW-0479">Metal-binding</keyword>
<dbReference type="GO" id="GO:0000981">
    <property type="term" value="F:DNA-binding transcription factor activity, RNA polymerase II-specific"/>
    <property type="evidence" value="ECO:0007669"/>
    <property type="project" value="InterPro"/>
</dbReference>
<evidence type="ECO:0000259" key="7">
    <source>
        <dbReference type="PROSITE" id="PS50048"/>
    </source>
</evidence>
<feature type="region of interest" description="Disordered" evidence="6">
    <location>
        <begin position="716"/>
        <end position="736"/>
    </location>
</feature>
<dbReference type="Pfam" id="PF00172">
    <property type="entry name" value="Zn_clus"/>
    <property type="match status" value="1"/>
</dbReference>
<feature type="region of interest" description="Disordered" evidence="6">
    <location>
        <begin position="1"/>
        <end position="22"/>
    </location>
</feature>
<feature type="compositionally biased region" description="Basic and acidic residues" evidence="6">
    <location>
        <begin position="832"/>
        <end position="851"/>
    </location>
</feature>
<dbReference type="Gene3D" id="4.10.240.10">
    <property type="entry name" value="Zn(2)-C6 fungal-type DNA-binding domain"/>
    <property type="match status" value="1"/>
</dbReference>
<feature type="compositionally biased region" description="Polar residues" evidence="6">
    <location>
        <begin position="1004"/>
        <end position="1017"/>
    </location>
</feature>
<organism evidence="8 9">
    <name type="scientific">Tilletia walkeri</name>
    <dbReference type="NCBI Taxonomy" id="117179"/>
    <lineage>
        <taxon>Eukaryota</taxon>
        <taxon>Fungi</taxon>
        <taxon>Dikarya</taxon>
        <taxon>Basidiomycota</taxon>
        <taxon>Ustilaginomycotina</taxon>
        <taxon>Exobasidiomycetes</taxon>
        <taxon>Tilletiales</taxon>
        <taxon>Tilletiaceae</taxon>
        <taxon>Tilletia</taxon>
    </lineage>
</organism>
<evidence type="ECO:0000256" key="5">
    <source>
        <dbReference type="ARBA" id="ARBA00023242"/>
    </source>
</evidence>
<evidence type="ECO:0000313" key="9">
    <source>
        <dbReference type="Proteomes" id="UP000078113"/>
    </source>
</evidence>
<feature type="region of interest" description="Disordered" evidence="6">
    <location>
        <begin position="907"/>
        <end position="1017"/>
    </location>
</feature>
<feature type="compositionally biased region" description="Basic and acidic residues" evidence="6">
    <location>
        <begin position="994"/>
        <end position="1003"/>
    </location>
</feature>
<keyword evidence="4" id="KW-0804">Transcription</keyword>
<reference evidence="8" key="1">
    <citation type="submission" date="2016-04" db="EMBL/GenBank/DDBJ databases">
        <authorList>
            <person name="Nguyen H.D."/>
            <person name="Samba Siva P."/>
            <person name="Cullis J."/>
            <person name="Levesque C.A."/>
            <person name="Hambleton S."/>
        </authorList>
    </citation>
    <scope>NUCLEOTIDE SEQUENCE</scope>
    <source>
        <strain evidence="8">DAOMC 236422</strain>
    </source>
</reference>
<evidence type="ECO:0000256" key="1">
    <source>
        <dbReference type="ARBA" id="ARBA00022723"/>
    </source>
</evidence>
<evidence type="ECO:0000256" key="2">
    <source>
        <dbReference type="ARBA" id="ARBA00023015"/>
    </source>
</evidence>
<dbReference type="GO" id="GO:0003677">
    <property type="term" value="F:DNA binding"/>
    <property type="evidence" value="ECO:0007669"/>
    <property type="project" value="UniProtKB-KW"/>
</dbReference>
<dbReference type="CDD" id="cd12148">
    <property type="entry name" value="fungal_TF_MHR"/>
    <property type="match status" value="1"/>
</dbReference>
<dbReference type="InterPro" id="IPR051127">
    <property type="entry name" value="Fungal_SecMet_Regulators"/>
</dbReference>
<dbReference type="SMART" id="SM00906">
    <property type="entry name" value="Fungal_trans"/>
    <property type="match status" value="1"/>
</dbReference>
<dbReference type="SUPFAM" id="SSF57701">
    <property type="entry name" value="Zn2/Cys6 DNA-binding domain"/>
    <property type="match status" value="1"/>
</dbReference>
<protein>
    <recommendedName>
        <fullName evidence="7">Zn(2)-C6 fungal-type domain-containing protein</fullName>
    </recommendedName>
</protein>
<dbReference type="InterPro" id="IPR001138">
    <property type="entry name" value="Zn2Cys6_DnaBD"/>
</dbReference>
<reference evidence="8" key="2">
    <citation type="journal article" date="2019" name="IMA Fungus">
        <title>Genome sequencing and comparison of five Tilletia species to identify candidate genes for the detection of regulated species infecting wheat.</title>
        <authorList>
            <person name="Nguyen H.D.T."/>
            <person name="Sultana T."/>
            <person name="Kesanakurti P."/>
            <person name="Hambleton S."/>
        </authorList>
    </citation>
    <scope>NUCLEOTIDE SEQUENCE</scope>
    <source>
        <strain evidence="8">DAOMC 236422</strain>
    </source>
</reference>
<dbReference type="EMBL" id="LWDG02000218">
    <property type="protein sequence ID" value="KAE8267552.1"/>
    <property type="molecule type" value="Genomic_DNA"/>
</dbReference>
<keyword evidence="2" id="KW-0805">Transcription regulation</keyword>
<feature type="compositionally biased region" description="Acidic residues" evidence="6">
    <location>
        <begin position="852"/>
        <end position="861"/>
    </location>
</feature>
<feature type="compositionally biased region" description="Polar residues" evidence="6">
    <location>
        <begin position="908"/>
        <end position="919"/>
    </location>
</feature>
<dbReference type="Pfam" id="PF04082">
    <property type="entry name" value="Fungal_trans"/>
    <property type="match status" value="1"/>
</dbReference>
<evidence type="ECO:0000256" key="3">
    <source>
        <dbReference type="ARBA" id="ARBA00023125"/>
    </source>
</evidence>
<sequence length="1178" mass="127704">MTSRVPKEGNSTAPPTQNHSRLKRVAVTSCDSCRLRKLKCNAKELPSGSTCGSCARHEWKCTFEDSKESLTRPTTRMRHKIHRNPNPPQPGIYPQHFMTPSAGATANQPRQGFAGAHDQTSAMMGQNRYTNNNHSAYSHAGFSNSQEISQLAEQLWPDAHNQAAGPYAPLYAWTDGPTFPGAQSQLPLLGGVGHASASTSLRTAAVDFNGPSFADFALPHALTEPQSGYTRAVTPQEISEILLMRFYADSTSSAYILPRKDVFHRYLTGTPAPLPEYLLQTLLAASAFLPTTKEPELLAWRPHGWSIAVKTVQARLRSRIPADPHLIQALLLLGNGWIGDPDDNERTVIFEMAFRLALSIGLNSSNTNITDPDERSARIMLFWIMYVLDRMLLVATGRPLIIGRTAHDVPAPTAADANIIALSARDDHSTQSDEHLWIHRQLLAFIALADILEDTHGTIQEIRASPSRTLAEILHRIMPIEISLETWCKENKLLLRETAAVHGPLCQNLTESMVAQLHMCQLQLYQAPIRCEIEQAKSLPIYFDPSNGKSLTACVESAWYLVQQPLVNHDPSAAMHAIMPGSKPITQFNVANYAVLCAAQFLRLLSCTWAEWKAGRGLEEYTPRNAVEFAVAAQAPWGDVNVLQHQQAMAVRQQNFNQPHHTLPPEWKHSPQSSNVALAPVLEAFPQGLLLQQPQQASFPGTVQGFPNWPNIAQGSQGTTGLAHPERPSSVANAPSTASSMTAVEMISPGQGQTPIAIQGGVLAKDDSGEHSEMASNLPEVRPLAPPSSTTKTSGRKAAPKPLNLGNTKEGGSKLASKRKREVTFIVTDADSDRSTKVTKLDTDEADHEASVDVEEGDTTEDNGAAHLDVPPRTARLDTATLESFAFPLTPARFLFDASEFDLDFWNRSPQGGQNNKQLDGSLPSDQAALAGASGNPTADEGDGQQGVEEEQEDEDEDEDEDDEEDEEDRDEDGDENGEQGVEEGDEEEEQEEPRDQQVEKQESTVSAAPNALGSTITGTSNAVLYPTDMLAPFNIPFTPSLGNFGATAAMMTPLRTEFMTNFQTALMPPPSTNAFATNAMPSSPSRTLDNFTNGHGLDLSAFGLKGVDGLDPLQGIFSNLSASDFAGLSATMSLQGPDYTSSNSNLGGSSAIDFSTSSWLDAFKTEPHAHSGNATAS</sequence>
<keyword evidence="9" id="KW-1185">Reference proteome</keyword>
<keyword evidence="3" id="KW-0238">DNA-binding</keyword>
<evidence type="ECO:0000256" key="6">
    <source>
        <dbReference type="SAM" id="MobiDB-lite"/>
    </source>
</evidence>
<feature type="compositionally biased region" description="Polar residues" evidence="6">
    <location>
        <begin position="1"/>
        <end position="19"/>
    </location>
</feature>
<feature type="region of interest" description="Disordered" evidence="6">
    <location>
        <begin position="766"/>
        <end position="817"/>
    </location>
</feature>
<dbReference type="PANTHER" id="PTHR47424:SF3">
    <property type="entry name" value="REGULATORY PROTEIN GAL4"/>
    <property type="match status" value="1"/>
</dbReference>
<dbReference type="PROSITE" id="PS50048">
    <property type="entry name" value="ZN2_CY6_FUNGAL_2"/>
    <property type="match status" value="1"/>
</dbReference>